<sequence>MKKFIALAVIVGFIINCHHKKKGLLLPFFFLGSQHTATGGVPGNSGSPGVVFVPGDGSGNPATPPETPSNSGNTGSTPSDSGSNSNSGNNSGSNSGSDTSSGSSGSSSGSGSSNSGSSDTSSNGSGSGGSSNSGSGSSSNSGSDSTANNGSGSSSGGSSSGDSGNSNSGSNDTSSNTSGSGSSSSGSGSSNSGSSSSGSDSTANSGSNGSSSGSNSSSGSGSGSSSGDSTASNGGNSGSNNSGNSNSGSNSGNNGSGSSGSGDSGGTPPIVAVVVVEDPKGTPTFNFNTTINIPLNLTVVDNQSKVVAGATVLVYDENSNILFQGVSDSSGKVTGTLTVPTSVGNITIDISIGGESISQYISLESVLGINRTIRYEINLPPVAHIADSDGDGIPDDTDIYPNDATRSTEISYPSEGVFTVAYEDLYPSAGDADLNDYVIQFKNEEDLNSAGKIVRLRGVYQHVARGAGYRHQLYIKLPVEVGASVTYKLTQADGSIVADTSTVSLSAWNLKSGYRIFDDSSKTIGSQNANPGEVFKPGYIATIEIVFNAPVERAKLGSFPYDLYAYVINTKQEVHFPGLYKTLLGTDKYLDVTGFPWAILVPGAWKYPYERNDIRNPLLTGYSEFNIWVATGGKEYKTWYFDVTNESKVFPVPTNSSLLGYLFLSVKKFAIFYALGLVIAGGIAVYFLRKKHSLTA</sequence>
<dbReference type="SUPFAM" id="SSF49373">
    <property type="entry name" value="Invasin/intimin cell-adhesion fragments"/>
    <property type="match status" value="1"/>
</dbReference>
<dbReference type="InterPro" id="IPR008964">
    <property type="entry name" value="Invasin/intimin_cell_adhesion"/>
</dbReference>
<dbReference type="InterPro" id="IPR032295">
    <property type="entry name" value="DUF4842"/>
</dbReference>
<evidence type="ECO:0000256" key="1">
    <source>
        <dbReference type="SAM" id="MobiDB-lite"/>
    </source>
</evidence>
<keyword evidence="2" id="KW-0812">Transmembrane</keyword>
<accession>A0A4R9JZK4</accession>
<dbReference type="Proteomes" id="UP000297762">
    <property type="component" value="Unassembled WGS sequence"/>
</dbReference>
<dbReference type="RefSeq" id="WP_135651040.1">
    <property type="nucleotide sequence ID" value="NZ_RQGF01000035.1"/>
</dbReference>
<evidence type="ECO:0000256" key="2">
    <source>
        <dbReference type="SAM" id="Phobius"/>
    </source>
</evidence>
<evidence type="ECO:0000313" key="4">
    <source>
        <dbReference type="EMBL" id="TGL58793.1"/>
    </source>
</evidence>
<reference evidence="4" key="1">
    <citation type="journal article" date="2019" name="PLoS Negl. Trop. Dis.">
        <title>Revisiting the worldwide diversity of Leptospira species in the environment.</title>
        <authorList>
            <person name="Vincent A.T."/>
            <person name="Schiettekatte O."/>
            <person name="Bourhy P."/>
            <person name="Veyrier F.J."/>
            <person name="Picardeau M."/>
        </authorList>
    </citation>
    <scope>NUCLEOTIDE SEQUENCE [LARGE SCALE GENOMIC DNA]</scope>
    <source>
        <strain evidence="4">201702455</strain>
    </source>
</reference>
<keyword evidence="5" id="KW-1185">Reference proteome</keyword>
<dbReference type="NCBIfam" id="TIGR04456">
    <property type="entry name" value="LruC_dom"/>
    <property type="match status" value="1"/>
</dbReference>
<dbReference type="AlphaFoldDB" id="A0A4R9JZK4"/>
<feature type="compositionally biased region" description="Low complexity" evidence="1">
    <location>
        <begin position="69"/>
        <end position="124"/>
    </location>
</feature>
<organism evidence="4 5">
    <name type="scientific">Leptospira sarikeiensis</name>
    <dbReference type="NCBI Taxonomy" id="2484943"/>
    <lineage>
        <taxon>Bacteria</taxon>
        <taxon>Pseudomonadati</taxon>
        <taxon>Spirochaetota</taxon>
        <taxon>Spirochaetia</taxon>
        <taxon>Leptospirales</taxon>
        <taxon>Leptospiraceae</taxon>
        <taxon>Leptospira</taxon>
    </lineage>
</organism>
<gene>
    <name evidence="4" type="ORF">EHQ64_17245</name>
</gene>
<feature type="region of interest" description="Disordered" evidence="1">
    <location>
        <begin position="40"/>
        <end position="266"/>
    </location>
</feature>
<feature type="transmembrane region" description="Helical" evidence="2">
    <location>
        <begin position="669"/>
        <end position="688"/>
    </location>
</feature>
<dbReference type="OrthoDB" id="320914at2"/>
<protein>
    <submittedName>
        <fullName evidence="4">LruC domain-containing protein</fullName>
    </submittedName>
</protein>
<feature type="compositionally biased region" description="Low complexity" evidence="1">
    <location>
        <begin position="132"/>
        <end position="152"/>
    </location>
</feature>
<feature type="compositionally biased region" description="Low complexity" evidence="1">
    <location>
        <begin position="44"/>
        <end position="55"/>
    </location>
</feature>
<keyword evidence="2" id="KW-0472">Membrane</keyword>
<keyword evidence="2" id="KW-1133">Transmembrane helix</keyword>
<comment type="caution">
    <text evidence="4">The sequence shown here is derived from an EMBL/GenBank/DDBJ whole genome shotgun (WGS) entry which is preliminary data.</text>
</comment>
<dbReference type="InterPro" id="IPR031025">
    <property type="entry name" value="LruC_dom"/>
</dbReference>
<feature type="domain" description="DUF4842" evidence="3">
    <location>
        <begin position="451"/>
        <end position="640"/>
    </location>
</feature>
<feature type="compositionally biased region" description="Gly residues" evidence="1">
    <location>
        <begin position="254"/>
        <end position="265"/>
    </location>
</feature>
<evidence type="ECO:0000259" key="3">
    <source>
        <dbReference type="Pfam" id="PF16130"/>
    </source>
</evidence>
<evidence type="ECO:0000313" key="5">
    <source>
        <dbReference type="Proteomes" id="UP000297762"/>
    </source>
</evidence>
<feature type="compositionally biased region" description="Low complexity" evidence="1">
    <location>
        <begin position="160"/>
        <end position="253"/>
    </location>
</feature>
<proteinExistence type="predicted"/>
<dbReference type="Pfam" id="PF16130">
    <property type="entry name" value="DUF4842"/>
    <property type="match status" value="1"/>
</dbReference>
<name>A0A4R9JZK4_9LEPT</name>
<dbReference type="EMBL" id="RQGF01000035">
    <property type="protein sequence ID" value="TGL58793.1"/>
    <property type="molecule type" value="Genomic_DNA"/>
</dbReference>